<evidence type="ECO:0000313" key="1">
    <source>
        <dbReference type="EMBL" id="NCD69722.1"/>
    </source>
</evidence>
<reference evidence="1" key="1">
    <citation type="submission" date="2020-01" db="EMBL/GenBank/DDBJ databases">
        <authorList>
            <person name="Seo Y.L."/>
        </authorList>
    </citation>
    <scope>NUCLEOTIDE SEQUENCE</scope>
    <source>
        <strain evidence="1">R11</strain>
    </source>
</reference>
<gene>
    <name evidence="1" type="ORF">GSY63_10180</name>
</gene>
<keyword evidence="2" id="KW-1185">Reference proteome</keyword>
<organism evidence="1 2">
    <name type="scientific">Mucilaginibacter agri</name>
    <dbReference type="NCBI Taxonomy" id="2695265"/>
    <lineage>
        <taxon>Bacteria</taxon>
        <taxon>Pseudomonadati</taxon>
        <taxon>Bacteroidota</taxon>
        <taxon>Sphingobacteriia</taxon>
        <taxon>Sphingobacteriales</taxon>
        <taxon>Sphingobacteriaceae</taxon>
        <taxon>Mucilaginibacter</taxon>
    </lineage>
</organism>
<sequence>MKKTKLKSLVKTARKNAAKDIQVSIATELKAAAGKLGQDVEKLSKTIEKEAKKVAKRLADKIKIDKTALVLANDEAKAVAAVESV</sequence>
<dbReference type="RefSeq" id="WP_166585708.1">
    <property type="nucleotide sequence ID" value="NZ_WWEO01000042.1"/>
</dbReference>
<proteinExistence type="predicted"/>
<accession>A0A965ZH93</accession>
<protein>
    <submittedName>
        <fullName evidence="1">Uncharacterized protein</fullName>
    </submittedName>
</protein>
<reference evidence="1" key="2">
    <citation type="submission" date="2020-10" db="EMBL/GenBank/DDBJ databases">
        <title>Mucilaginibacter sp. nov., isolated from soil.</title>
        <authorList>
            <person name="Jeon C.O."/>
        </authorList>
    </citation>
    <scope>NUCLEOTIDE SEQUENCE</scope>
    <source>
        <strain evidence="1">R11</strain>
    </source>
</reference>
<dbReference type="AlphaFoldDB" id="A0A965ZH93"/>
<dbReference type="Proteomes" id="UP000638732">
    <property type="component" value="Unassembled WGS sequence"/>
</dbReference>
<evidence type="ECO:0000313" key="2">
    <source>
        <dbReference type="Proteomes" id="UP000638732"/>
    </source>
</evidence>
<name>A0A965ZH93_9SPHI</name>
<comment type="caution">
    <text evidence="1">The sequence shown here is derived from an EMBL/GenBank/DDBJ whole genome shotgun (WGS) entry which is preliminary data.</text>
</comment>
<dbReference type="EMBL" id="WWEO01000042">
    <property type="protein sequence ID" value="NCD69722.1"/>
    <property type="molecule type" value="Genomic_DNA"/>
</dbReference>